<feature type="domain" description="Myb-like" evidence="2">
    <location>
        <begin position="503"/>
        <end position="568"/>
    </location>
</feature>
<dbReference type="EMBL" id="VNKQ01000014">
    <property type="protein sequence ID" value="KAG0646818.1"/>
    <property type="molecule type" value="Genomic_DNA"/>
</dbReference>
<keyword evidence="4" id="KW-1185">Reference proteome</keyword>
<evidence type="ECO:0000256" key="1">
    <source>
        <dbReference type="SAM" id="MobiDB-lite"/>
    </source>
</evidence>
<dbReference type="InterPro" id="IPR001005">
    <property type="entry name" value="SANT/Myb"/>
</dbReference>
<organism evidence="3 4">
    <name type="scientific">Hyphodiscus hymeniophilus</name>
    <dbReference type="NCBI Taxonomy" id="353542"/>
    <lineage>
        <taxon>Eukaryota</taxon>
        <taxon>Fungi</taxon>
        <taxon>Dikarya</taxon>
        <taxon>Ascomycota</taxon>
        <taxon>Pezizomycotina</taxon>
        <taxon>Leotiomycetes</taxon>
        <taxon>Helotiales</taxon>
        <taxon>Hyphodiscaceae</taxon>
        <taxon>Hyphodiscus</taxon>
    </lineage>
</organism>
<evidence type="ECO:0000313" key="3">
    <source>
        <dbReference type="EMBL" id="KAG0646818.1"/>
    </source>
</evidence>
<dbReference type="AlphaFoldDB" id="A0A9P6VFE5"/>
<evidence type="ECO:0000313" key="4">
    <source>
        <dbReference type="Proteomes" id="UP000785200"/>
    </source>
</evidence>
<comment type="caution">
    <text evidence="3">The sequence shown here is derived from an EMBL/GenBank/DDBJ whole genome shotgun (WGS) entry which is preliminary data.</text>
</comment>
<gene>
    <name evidence="3" type="ORF">D0Z07_6223</name>
</gene>
<reference evidence="3" key="1">
    <citation type="submission" date="2019-07" db="EMBL/GenBank/DDBJ databases">
        <title>Hyphodiscus hymeniophilus genome sequencing and assembly.</title>
        <authorList>
            <person name="Kramer G."/>
            <person name="Nodwell J."/>
        </authorList>
    </citation>
    <scope>NUCLEOTIDE SEQUENCE</scope>
    <source>
        <strain evidence="3">ATCC 34498</strain>
    </source>
</reference>
<name>A0A9P6VFE5_9HELO</name>
<evidence type="ECO:0000259" key="2">
    <source>
        <dbReference type="PROSITE" id="PS50090"/>
    </source>
</evidence>
<dbReference type="OrthoDB" id="3439209at2759"/>
<feature type="region of interest" description="Disordered" evidence="1">
    <location>
        <begin position="421"/>
        <end position="463"/>
    </location>
</feature>
<dbReference type="Proteomes" id="UP000785200">
    <property type="component" value="Unassembled WGS sequence"/>
</dbReference>
<feature type="region of interest" description="Disordered" evidence="1">
    <location>
        <begin position="309"/>
        <end position="385"/>
    </location>
</feature>
<sequence>MVINARPRYVSHGFETFVPFQRVESLHQNLVEMTNNDVNAWNFFRPVATPSNGWDENLEGFNNENFALHSLYPGYYQNTASVPQSQASNLQKAPLYSPAYQSRCNYNTASNTHSMHPGQVTALNCVEKRSPMLANGYSHGYLGQRHGSFAEFSNTRHGMKQFAYQNLNDSGHVPFAAASSSSSSSYQENIPMIGDASSSTTYSSYSTSSATIDPLSLIQVNAHNPQDASLKGMWWEEKSKDRQHQYQDSYGMALNHDGLPRDQRQHQQFSNVWITDADPPTGWTTQATASPATIAPITISPKALTLSVPAPSISSSESSQGLILPLSDSSPASSSASSSRQDTPEWIPETMQVIEPAPVRPHRQILPDSLPRSRADSIVPSNDYASRKSIRKLSAKAVSKSHSIGKPSPPTRSKLRLLFAPQKVGSSSANATLPKKIEPKPTAESSSSSSTAQATHRRNEKDDFLVKKKLAGMAYKDIRREGNFTEAESTLRGRFRTLTKHKTARVRKPEWTDNDLRLLKKAVRKLSNGSDIAKGKVPWKLVAEYIANNGGSYHFGNATCRRRWDELPPKQRS</sequence>
<feature type="compositionally biased region" description="Low complexity" evidence="1">
    <location>
        <begin position="312"/>
        <end position="339"/>
    </location>
</feature>
<proteinExistence type="predicted"/>
<accession>A0A9P6VFE5</accession>
<dbReference type="PROSITE" id="PS50090">
    <property type="entry name" value="MYB_LIKE"/>
    <property type="match status" value="1"/>
</dbReference>
<protein>
    <recommendedName>
        <fullName evidence="2">Myb-like domain-containing protein</fullName>
    </recommendedName>
</protein>